<evidence type="ECO:0008006" key="3">
    <source>
        <dbReference type="Google" id="ProtNLM"/>
    </source>
</evidence>
<dbReference type="EMBL" id="CP003345">
    <property type="protein sequence ID" value="AFM05284.1"/>
    <property type="molecule type" value="Genomic_DNA"/>
</dbReference>
<protein>
    <recommendedName>
        <fullName evidence="3">Lipoprotein</fullName>
    </recommendedName>
</protein>
<evidence type="ECO:0000313" key="1">
    <source>
        <dbReference type="EMBL" id="AFM05284.1"/>
    </source>
</evidence>
<dbReference type="KEGG" id="fli:Fleli_2937"/>
<keyword evidence="2" id="KW-1185">Reference proteome</keyword>
<dbReference type="Proteomes" id="UP000006054">
    <property type="component" value="Chromosome"/>
</dbReference>
<accession>I4AMU9</accession>
<evidence type="ECO:0000313" key="2">
    <source>
        <dbReference type="Proteomes" id="UP000006054"/>
    </source>
</evidence>
<dbReference type="AlphaFoldDB" id="I4AMU9"/>
<sequence precursor="true">MNKVALKFVGFIFMYLSLVSCSKDYTVVFDKDMINLPHTNPKLI</sequence>
<name>I4AMU9_BERLS</name>
<dbReference type="PROSITE" id="PS51257">
    <property type="entry name" value="PROKAR_LIPOPROTEIN"/>
    <property type="match status" value="1"/>
</dbReference>
<proteinExistence type="predicted"/>
<dbReference type="HOGENOM" id="CLU_3216590_0_0_10"/>
<reference evidence="2" key="1">
    <citation type="submission" date="2012-06" db="EMBL/GenBank/DDBJ databases">
        <title>The complete genome of Flexibacter litoralis DSM 6794.</title>
        <authorList>
            <person name="Lucas S."/>
            <person name="Copeland A."/>
            <person name="Lapidus A."/>
            <person name="Glavina del Rio T."/>
            <person name="Dalin E."/>
            <person name="Tice H."/>
            <person name="Bruce D."/>
            <person name="Goodwin L."/>
            <person name="Pitluck S."/>
            <person name="Peters L."/>
            <person name="Ovchinnikova G."/>
            <person name="Lu M."/>
            <person name="Kyrpides N."/>
            <person name="Mavromatis K."/>
            <person name="Ivanova N."/>
            <person name="Brettin T."/>
            <person name="Detter J.C."/>
            <person name="Han C."/>
            <person name="Larimer F."/>
            <person name="Land M."/>
            <person name="Hauser L."/>
            <person name="Markowitz V."/>
            <person name="Cheng J.-F."/>
            <person name="Hugenholtz P."/>
            <person name="Woyke T."/>
            <person name="Wu D."/>
            <person name="Spring S."/>
            <person name="Lang E."/>
            <person name="Kopitz M."/>
            <person name="Brambilla E."/>
            <person name="Klenk H.-P."/>
            <person name="Eisen J.A."/>
        </authorList>
    </citation>
    <scope>NUCLEOTIDE SEQUENCE [LARGE SCALE GENOMIC DNA]</scope>
    <source>
        <strain evidence="2">ATCC 23117 / DSM 6794 / NBRC 15988 / NCIMB 1366 / Sio-4</strain>
    </source>
</reference>
<dbReference type="STRING" id="880071.Fleli_2937"/>
<organism evidence="1 2">
    <name type="scientific">Bernardetia litoralis (strain ATCC 23117 / DSM 6794 / NBRC 15988 / NCIMB 1366 / Fx l1 / Sio-4)</name>
    <name type="common">Flexibacter litoralis</name>
    <dbReference type="NCBI Taxonomy" id="880071"/>
    <lineage>
        <taxon>Bacteria</taxon>
        <taxon>Pseudomonadati</taxon>
        <taxon>Bacteroidota</taxon>
        <taxon>Cytophagia</taxon>
        <taxon>Cytophagales</taxon>
        <taxon>Bernardetiaceae</taxon>
        <taxon>Bernardetia</taxon>
    </lineage>
</organism>
<gene>
    <name evidence="1" type="ordered locus">Fleli_2937</name>
</gene>